<gene>
    <name evidence="2" type="ORF">BSAL_10770</name>
</gene>
<dbReference type="PANTHER" id="PTHR46348:SF1">
    <property type="entry name" value="DELETED IN LUNG AND ESOPHAGEAL CANCER PROTEIN 1"/>
    <property type="match status" value="1"/>
</dbReference>
<accession>A0A0S4JEF4</accession>
<dbReference type="GO" id="GO:0015631">
    <property type="term" value="F:tubulin binding"/>
    <property type="evidence" value="ECO:0007669"/>
    <property type="project" value="TreeGrafter"/>
</dbReference>
<dbReference type="GO" id="GO:0005929">
    <property type="term" value="C:cilium"/>
    <property type="evidence" value="ECO:0007669"/>
    <property type="project" value="TreeGrafter"/>
</dbReference>
<feature type="region of interest" description="Disordered" evidence="1">
    <location>
        <begin position="873"/>
        <end position="927"/>
    </location>
</feature>
<dbReference type="Gene3D" id="2.60.40.10">
    <property type="entry name" value="Immunoglobulins"/>
    <property type="match status" value="4"/>
</dbReference>
<dbReference type="VEuPathDB" id="TriTrypDB:BSAL_10770"/>
<evidence type="ECO:0000256" key="1">
    <source>
        <dbReference type="SAM" id="MobiDB-lite"/>
    </source>
</evidence>
<proteinExistence type="predicted"/>
<sequence length="1297" mass="139029">MKEGAESHASNPLVFGFSPIFATTTTSLIRVLQNIGSRGVFRIQSSRPDVFITSQNNTSSSLSSPNCVVLDRGESIAVGVLFAPKFAGTYAETLTITVHDEQAAINNSEGDITAEVLSTLTCRLEGIAVVPSVVVESIGENGRVLAPTGKKRRASNGAVVAASEEQNSLLEAVVPFGVIEAAEKQMFDAQLTGIAVDTDESDDGGFAATTAVVDPPLALFRDAAALHQSKTTVVLRNDGPLQLPFAWALQTITGGSGPEAEFTVIPATGLIPPNGGRVVVQVAMTPQTDDVVTGLLSLFLQNMPTAEDNESDDATSAKSCWRSRRRLVPNLEKPHIATSLTDPFGLFQERTRQQHHSNLMMSEDSAAAAEVEQRCGCVVQRVQQQELTDLFAAAIRVVADPKPLRVVVHPTRIESGVECLTNHQNDRTFTLTNHSPRDVRFWLDPCTDDANHPGTVLTNEKDIAAKKKHERQMRDLFGKDWMPSSQRKREGCTLEFFPQCGVLQGNTSLEVHCKMTLERLGHHSLDIECFIDALGREASPSISIIADAVGPSVHSSHALLDFGVIAVGEEAEARFTVTNHNPVKVAFQVMDPLPCDPARFVFLPERASLLPGKSIDVTVYRQGILSSGGKQSDDDTQCFIEVVVEEGGTTAVECRATIQQPAAVVTPVNLNLGDMDCAIARESEVFLTNLSAIDIPFTLEILQMPHTMSLLIPQSGVLFGGQYKASIKIKAQFNGISVDTAVVAIRSPKLPEPILFEVTCAKVRPIAVALSTTMLRGDEPLVTSTLSMETFISELLMNLVTTEVLRDADVAPLFPHCPSVVIPYASIADDDPFCAVQTRLRIDNKSGCYSAVVVSGLSYFPLRSPFRAPASTKVTDAARVATPPPPQHPHGGASGTGGGDRGDGSSSVLSGTRRTLNGSHARTHRGGGASSVGGVFFLNGSHARTHRGGGAASSLGGTSTPSVSQRIMKLKPDMPSYECKAIDGREGIERERETLREYAQSMLLDGRGCSLLLQNAVGPLKPHGTHDVTATLIANLPGKYRETLRIECEGVPPVALDMELVVQGRPVLADPTTSGLATNTADGSLKLTLPSVVAGMSKTRRRLRIASRCPRDLEVRIGLQSLASSFQVSLDDSDTLRLLPPAADGDEQQVAFVTPSTVLLPALGSSEIVVEFSPSAAMLGGEWKAQLTMSSRIAKTEYNDIFLLDEFYLVNAERYPAERAITALGLVQQNNANNNGGGGSNGGGVRSVSKLNVQQPLLDRPAILKDNRFLQPATSRRRGRATSCVRDALYCPPSCFR</sequence>
<dbReference type="GO" id="GO:0008285">
    <property type="term" value="P:negative regulation of cell population proliferation"/>
    <property type="evidence" value="ECO:0007669"/>
    <property type="project" value="InterPro"/>
</dbReference>
<dbReference type="InterPro" id="IPR033304">
    <property type="entry name" value="DLEC1"/>
</dbReference>
<evidence type="ECO:0008006" key="4">
    <source>
        <dbReference type="Google" id="ProtNLM"/>
    </source>
</evidence>
<organism evidence="2 3">
    <name type="scientific">Bodo saltans</name>
    <name type="common">Flagellated protozoan</name>
    <dbReference type="NCBI Taxonomy" id="75058"/>
    <lineage>
        <taxon>Eukaryota</taxon>
        <taxon>Discoba</taxon>
        <taxon>Euglenozoa</taxon>
        <taxon>Kinetoplastea</taxon>
        <taxon>Metakinetoplastina</taxon>
        <taxon>Eubodonida</taxon>
        <taxon>Bodonidae</taxon>
        <taxon>Bodo</taxon>
    </lineage>
</organism>
<dbReference type="Proteomes" id="UP000051952">
    <property type="component" value="Unassembled WGS sequence"/>
</dbReference>
<evidence type="ECO:0000313" key="3">
    <source>
        <dbReference type="Proteomes" id="UP000051952"/>
    </source>
</evidence>
<evidence type="ECO:0000313" key="2">
    <source>
        <dbReference type="EMBL" id="CUG87551.1"/>
    </source>
</evidence>
<dbReference type="OrthoDB" id="2115465at2759"/>
<keyword evidence="3" id="KW-1185">Reference proteome</keyword>
<reference evidence="3" key="1">
    <citation type="submission" date="2015-09" db="EMBL/GenBank/DDBJ databases">
        <authorList>
            <consortium name="Pathogen Informatics"/>
        </authorList>
    </citation>
    <scope>NUCLEOTIDE SEQUENCE [LARGE SCALE GENOMIC DNA]</scope>
    <source>
        <strain evidence="3">Lake Konstanz</strain>
    </source>
</reference>
<dbReference type="InterPro" id="IPR013783">
    <property type="entry name" value="Ig-like_fold"/>
</dbReference>
<protein>
    <recommendedName>
        <fullName evidence="4">Abnormal spindle-like microcephaly-associated protein ASH domain-containing protein</fullName>
    </recommendedName>
</protein>
<name>A0A0S4JEF4_BODSA</name>
<dbReference type="EMBL" id="CYKH01001541">
    <property type="protein sequence ID" value="CUG87551.1"/>
    <property type="molecule type" value="Genomic_DNA"/>
</dbReference>
<dbReference type="PANTHER" id="PTHR46348">
    <property type="entry name" value="DELETED IN LUNG AND ESOPHAGEAL CANCER PROTEIN 1"/>
    <property type="match status" value="1"/>
</dbReference>
<dbReference type="GO" id="GO:0005737">
    <property type="term" value="C:cytoplasm"/>
    <property type="evidence" value="ECO:0007669"/>
    <property type="project" value="TreeGrafter"/>
</dbReference>